<protein>
    <submittedName>
        <fullName evidence="8">LuxR family transcriptional regulator</fullName>
    </submittedName>
</protein>
<proteinExistence type="predicted"/>
<dbReference type="CDD" id="cd06170">
    <property type="entry name" value="LuxR_C_like"/>
    <property type="match status" value="1"/>
</dbReference>
<dbReference type="InterPro" id="IPR039420">
    <property type="entry name" value="WalR-like"/>
</dbReference>
<dbReference type="Proteomes" id="UP000064183">
    <property type="component" value="Chromosome"/>
</dbReference>
<name>A0A0U3LRZ2_STRGL</name>
<reference evidence="8 9" key="1">
    <citation type="journal article" date="2012" name="J. Bacteriol.">
        <title>Draft genome sequence of Streptomyces globisporus C-1027, which produces an antitumor antibiotic consisting of a nine-membered enediyne with a chromoprotein.</title>
        <authorList>
            <person name="Wang L."/>
            <person name="Wang S."/>
            <person name="He Q."/>
            <person name="Yu T."/>
            <person name="Li Q."/>
            <person name="Hong B."/>
        </authorList>
    </citation>
    <scope>NUCLEOTIDE SEQUENCE [LARGE SCALE GENOMIC DNA]</scope>
    <source>
        <strain evidence="8 9">C-1027</strain>
    </source>
</reference>
<dbReference type="CDD" id="cd17535">
    <property type="entry name" value="REC_NarL-like"/>
    <property type="match status" value="1"/>
</dbReference>
<keyword evidence="3" id="KW-0238">DNA-binding</keyword>
<evidence type="ECO:0000256" key="3">
    <source>
        <dbReference type="ARBA" id="ARBA00023125"/>
    </source>
</evidence>
<evidence type="ECO:0000256" key="5">
    <source>
        <dbReference type="PROSITE-ProRule" id="PRU00169"/>
    </source>
</evidence>
<evidence type="ECO:0000313" key="8">
    <source>
        <dbReference type="EMBL" id="ALU94857.1"/>
    </source>
</evidence>
<dbReference type="Gene3D" id="3.40.50.2300">
    <property type="match status" value="1"/>
</dbReference>
<dbReference type="SMART" id="SM00421">
    <property type="entry name" value="HTH_LUXR"/>
    <property type="match status" value="1"/>
</dbReference>
<evidence type="ECO:0000256" key="2">
    <source>
        <dbReference type="ARBA" id="ARBA00023015"/>
    </source>
</evidence>
<feature type="modified residue" description="4-aspartylphosphate" evidence="5">
    <location>
        <position position="59"/>
    </location>
</feature>
<dbReference type="PANTHER" id="PTHR43214">
    <property type="entry name" value="TWO-COMPONENT RESPONSE REGULATOR"/>
    <property type="match status" value="1"/>
</dbReference>
<dbReference type="PANTHER" id="PTHR43214:SF24">
    <property type="entry name" value="TRANSCRIPTIONAL REGULATORY PROTEIN NARL-RELATED"/>
    <property type="match status" value="1"/>
</dbReference>
<dbReference type="InterPro" id="IPR058245">
    <property type="entry name" value="NreC/VraR/RcsB-like_REC"/>
</dbReference>
<dbReference type="KEGG" id="sgb:WQO_16900"/>
<dbReference type="GO" id="GO:0000160">
    <property type="term" value="P:phosphorelay signal transduction system"/>
    <property type="evidence" value="ECO:0007669"/>
    <property type="project" value="InterPro"/>
</dbReference>
<organism evidence="8 9">
    <name type="scientific">Streptomyces globisporus C-1027</name>
    <dbReference type="NCBI Taxonomy" id="1172567"/>
    <lineage>
        <taxon>Bacteria</taxon>
        <taxon>Bacillati</taxon>
        <taxon>Actinomycetota</taxon>
        <taxon>Actinomycetes</taxon>
        <taxon>Kitasatosporales</taxon>
        <taxon>Streptomycetaceae</taxon>
        <taxon>Streptomyces</taxon>
    </lineage>
</organism>
<feature type="domain" description="Response regulatory" evidence="7">
    <location>
        <begin position="8"/>
        <end position="124"/>
    </location>
</feature>
<dbReference type="GeneID" id="27784041"/>
<dbReference type="Pfam" id="PF00196">
    <property type="entry name" value="GerE"/>
    <property type="match status" value="1"/>
</dbReference>
<evidence type="ECO:0000259" key="7">
    <source>
        <dbReference type="PROSITE" id="PS50110"/>
    </source>
</evidence>
<dbReference type="PROSITE" id="PS50110">
    <property type="entry name" value="RESPONSE_REGULATORY"/>
    <property type="match status" value="1"/>
</dbReference>
<dbReference type="InterPro" id="IPR016032">
    <property type="entry name" value="Sig_transdc_resp-reg_C-effctor"/>
</dbReference>
<dbReference type="SMART" id="SM00448">
    <property type="entry name" value="REC"/>
    <property type="match status" value="1"/>
</dbReference>
<dbReference type="InterPro" id="IPR000792">
    <property type="entry name" value="Tscrpt_reg_LuxR_C"/>
</dbReference>
<dbReference type="PROSITE" id="PS50043">
    <property type="entry name" value="HTH_LUXR_2"/>
    <property type="match status" value="1"/>
</dbReference>
<keyword evidence="1 5" id="KW-0597">Phosphoprotein</keyword>
<dbReference type="SUPFAM" id="SSF46894">
    <property type="entry name" value="C-terminal effector domain of the bipartite response regulators"/>
    <property type="match status" value="1"/>
</dbReference>
<evidence type="ECO:0000256" key="4">
    <source>
        <dbReference type="ARBA" id="ARBA00023163"/>
    </source>
</evidence>
<dbReference type="GO" id="GO:0006355">
    <property type="term" value="P:regulation of DNA-templated transcription"/>
    <property type="evidence" value="ECO:0007669"/>
    <property type="project" value="InterPro"/>
</dbReference>
<evidence type="ECO:0000313" key="9">
    <source>
        <dbReference type="Proteomes" id="UP000064183"/>
    </source>
</evidence>
<dbReference type="EMBL" id="CP013738">
    <property type="protein sequence ID" value="ALU94857.1"/>
    <property type="molecule type" value="Genomic_DNA"/>
</dbReference>
<gene>
    <name evidence="8" type="ORF">WQO_16900</name>
</gene>
<feature type="domain" description="HTH luxR-type" evidence="6">
    <location>
        <begin position="150"/>
        <end position="215"/>
    </location>
</feature>
<dbReference type="GO" id="GO:0003677">
    <property type="term" value="F:DNA binding"/>
    <property type="evidence" value="ECO:0007669"/>
    <property type="project" value="UniProtKB-KW"/>
</dbReference>
<evidence type="ECO:0000256" key="1">
    <source>
        <dbReference type="ARBA" id="ARBA00022553"/>
    </source>
</evidence>
<dbReference type="AlphaFoldDB" id="A0A0U3LRZ2"/>
<dbReference type="PROSITE" id="PS00622">
    <property type="entry name" value="HTH_LUXR_1"/>
    <property type="match status" value="1"/>
</dbReference>
<dbReference type="InterPro" id="IPR011006">
    <property type="entry name" value="CheY-like_superfamily"/>
</dbReference>
<dbReference type="PRINTS" id="PR00038">
    <property type="entry name" value="HTHLUXR"/>
</dbReference>
<dbReference type="STRING" id="1172567.WQO_16900"/>
<keyword evidence="4" id="KW-0804">Transcription</keyword>
<dbReference type="Pfam" id="PF00072">
    <property type="entry name" value="Response_reg"/>
    <property type="match status" value="1"/>
</dbReference>
<dbReference type="RefSeq" id="WP_010060319.1">
    <property type="nucleotide sequence ID" value="NZ_CP013738.1"/>
</dbReference>
<evidence type="ECO:0000259" key="6">
    <source>
        <dbReference type="PROSITE" id="PS50043"/>
    </source>
</evidence>
<keyword evidence="2" id="KW-0805">Transcription regulation</keyword>
<accession>A0A0U3LRZ2</accession>
<dbReference type="SUPFAM" id="SSF52172">
    <property type="entry name" value="CheY-like"/>
    <property type="match status" value="1"/>
</dbReference>
<sequence>MREEGKITVFLLDDHEVVRRGVHELLASEPDIEVVGEAGTAADALARIPATRPDVAVLDVRLPDGSGVEVCREVRSQDENIKCLMLTSYADDEALFDAIMAGASGYVLKAIRGNELLNAVRDVAAGKSLLDPVATARVLERLRDGGSAKGDDRLAGLTEQERKILDLIGEGLTNRVIGERLHLAEKTIKNYVSSLLSKLGMERRSQAAAYVARLQAERR</sequence>
<dbReference type="InterPro" id="IPR001789">
    <property type="entry name" value="Sig_transdc_resp-reg_receiver"/>
</dbReference>